<dbReference type="InterPro" id="IPR032974">
    <property type="entry name" value="Polypren_kinase"/>
</dbReference>
<evidence type="ECO:0000256" key="9">
    <source>
        <dbReference type="ARBA" id="ARBA00023136"/>
    </source>
</evidence>
<accession>A0A1X2GHS4</accession>
<keyword evidence="4" id="KW-0808">Transferase</keyword>
<sequence>MTTDAHYDEGFASSSSLDDSQTKEVLRRRRRQSSLGTSVTKTSPSDLLASFPVDTLIAAEPSERLIWISSYFWATYQYISLPDNTLPINTILVWTGLILCGLMVCHVSSRSNQNSKTRSFEKSTTDSSSDDLLLSPTLKSPLHRQTFDAPDPSLPAPTNRIFGASRAAFRMDADDGLLCGALLLIMVAYAQMIHVMDTYENLLLVTWMQAKLELILLMSLIFLILVSASGVLHPVKRIIRKRGLFVSSILVSGIVTFIITRLTSLTPILGSTPIWLTVFSIVAYQWSMYLCVVALKRCFTLGEMSVISQGAAVMVNMATETLWATYSEAVPTYIKTNRMGQETVMIHAVILGMVIVGVALYPLLRYCRKLAQRPYWRSQSSSDTLQSIQRRKIICAVSVYALTALVVTLIVTPVCTTLLHQNPFLWTLDFVFSSPPRLFLCMYWATTIGITVVAWVLLLDLPSNAYQNGVPENQSRAKKLTSALNKKRKLFHGLAVLMFDSFLRLAFGVALATFIYLEYLRYFAVWPYGKNIHMFLTEFIDNRDLGPVILSHMYLLIGCASPVWLGSSNLFASLSGILSLGFGDAAASLVGKRFGRWHWPGSKKTVEGTMSFIITVFLSMLVILYTSALIRVDSAMTTLANMDVGDWTRYLLVVIAAALLEAFSLQNDNIIIPLFLYALVIFSQDHSQLSLSYQ</sequence>
<proteinExistence type="inferred from homology"/>
<feature type="transmembrane region" description="Helical" evidence="11">
    <location>
        <begin position="494"/>
        <end position="517"/>
    </location>
</feature>
<keyword evidence="5 11" id="KW-0812">Transmembrane</keyword>
<dbReference type="PANTHER" id="PTHR13205:SF15">
    <property type="entry name" value="DOLICHOL KINASE"/>
    <property type="match status" value="1"/>
</dbReference>
<dbReference type="OrthoDB" id="377083at2759"/>
<dbReference type="PANTHER" id="PTHR13205">
    <property type="entry name" value="TRANSMEMBRANE PROTEIN 15-RELATED"/>
    <property type="match status" value="1"/>
</dbReference>
<keyword evidence="7" id="KW-0256">Endoplasmic reticulum</keyword>
<feature type="transmembrane region" description="Helical" evidence="11">
    <location>
        <begin position="612"/>
        <end position="630"/>
    </location>
</feature>
<feature type="transmembrane region" description="Helical" evidence="11">
    <location>
        <begin position="439"/>
        <end position="459"/>
    </location>
</feature>
<dbReference type="GO" id="GO:0043048">
    <property type="term" value="P:dolichyl monophosphate biosynthetic process"/>
    <property type="evidence" value="ECO:0007669"/>
    <property type="project" value="TreeGrafter"/>
</dbReference>
<protein>
    <recommendedName>
        <fullName evidence="3">dolichol kinase</fullName>
        <ecNumber evidence="3">2.7.1.108</ecNumber>
    </recommendedName>
</protein>
<feature type="transmembrane region" description="Helical" evidence="11">
    <location>
        <begin position="91"/>
        <end position="109"/>
    </location>
</feature>
<feature type="transmembrane region" description="Helical" evidence="11">
    <location>
        <begin position="344"/>
        <end position="364"/>
    </location>
</feature>
<evidence type="ECO:0000256" key="6">
    <source>
        <dbReference type="ARBA" id="ARBA00022777"/>
    </source>
</evidence>
<keyword evidence="8 11" id="KW-1133">Transmembrane helix</keyword>
<comment type="subcellular location">
    <subcellularLocation>
        <location evidence="1">Endoplasmic reticulum membrane</location>
        <topology evidence="1">Multi-pass membrane protein</topology>
    </subcellularLocation>
</comment>
<evidence type="ECO:0000256" key="4">
    <source>
        <dbReference type="ARBA" id="ARBA00022679"/>
    </source>
</evidence>
<feature type="transmembrane region" description="Helical" evidence="11">
    <location>
        <begin position="214"/>
        <end position="232"/>
    </location>
</feature>
<reference evidence="12 13" key="1">
    <citation type="submission" date="2016-07" db="EMBL/GenBank/DDBJ databases">
        <title>Pervasive Adenine N6-methylation of Active Genes in Fungi.</title>
        <authorList>
            <consortium name="DOE Joint Genome Institute"/>
            <person name="Mondo S.J."/>
            <person name="Dannebaum R.O."/>
            <person name="Kuo R.C."/>
            <person name="Labutti K."/>
            <person name="Haridas S."/>
            <person name="Kuo A."/>
            <person name="Salamov A."/>
            <person name="Ahrendt S.R."/>
            <person name="Lipzen A."/>
            <person name="Sullivan W."/>
            <person name="Andreopoulos W.B."/>
            <person name="Clum A."/>
            <person name="Lindquist E."/>
            <person name="Daum C."/>
            <person name="Ramamoorthy G.K."/>
            <person name="Gryganskyi A."/>
            <person name="Culley D."/>
            <person name="Magnuson J.K."/>
            <person name="James T.Y."/>
            <person name="O'Malley M.A."/>
            <person name="Stajich J.E."/>
            <person name="Spatafora J.W."/>
            <person name="Visel A."/>
            <person name="Grigoriev I.V."/>
        </authorList>
    </citation>
    <scope>NUCLEOTIDE SEQUENCE [LARGE SCALE GENOMIC DNA]</scope>
    <source>
        <strain evidence="12 13">NRRL 3301</strain>
    </source>
</reference>
<feature type="region of interest" description="Disordered" evidence="10">
    <location>
        <begin position="1"/>
        <end position="42"/>
    </location>
</feature>
<feature type="transmembrane region" description="Helical" evidence="11">
    <location>
        <begin position="393"/>
        <end position="419"/>
    </location>
</feature>
<dbReference type="EMBL" id="MCGT01000014">
    <property type="protein sequence ID" value="ORX54071.1"/>
    <property type="molecule type" value="Genomic_DNA"/>
</dbReference>
<dbReference type="STRING" id="101127.A0A1X2GHS4"/>
<feature type="transmembrane region" description="Helical" evidence="11">
    <location>
        <begin position="244"/>
        <end position="262"/>
    </location>
</feature>
<feature type="compositionally biased region" description="Low complexity" evidence="10">
    <location>
        <begin position="125"/>
        <end position="134"/>
    </location>
</feature>
<organism evidence="12 13">
    <name type="scientific">Hesseltinella vesiculosa</name>
    <dbReference type="NCBI Taxonomy" id="101127"/>
    <lineage>
        <taxon>Eukaryota</taxon>
        <taxon>Fungi</taxon>
        <taxon>Fungi incertae sedis</taxon>
        <taxon>Mucoromycota</taxon>
        <taxon>Mucoromycotina</taxon>
        <taxon>Mucoromycetes</taxon>
        <taxon>Mucorales</taxon>
        <taxon>Cunninghamellaceae</taxon>
        <taxon>Hesseltinella</taxon>
    </lineage>
</organism>
<evidence type="ECO:0000256" key="8">
    <source>
        <dbReference type="ARBA" id="ARBA00022989"/>
    </source>
</evidence>
<evidence type="ECO:0000256" key="1">
    <source>
        <dbReference type="ARBA" id="ARBA00004477"/>
    </source>
</evidence>
<keyword evidence="9 11" id="KW-0472">Membrane</keyword>
<name>A0A1X2GHS4_9FUNG</name>
<evidence type="ECO:0000256" key="11">
    <source>
        <dbReference type="SAM" id="Phobius"/>
    </source>
</evidence>
<comment type="caution">
    <text evidence="12">The sequence shown here is derived from an EMBL/GenBank/DDBJ whole genome shotgun (WGS) entry which is preliminary data.</text>
</comment>
<dbReference type="AlphaFoldDB" id="A0A1X2GHS4"/>
<dbReference type="EC" id="2.7.1.108" evidence="3"/>
<evidence type="ECO:0000256" key="7">
    <source>
        <dbReference type="ARBA" id="ARBA00022824"/>
    </source>
</evidence>
<evidence type="ECO:0000313" key="13">
    <source>
        <dbReference type="Proteomes" id="UP000242146"/>
    </source>
</evidence>
<evidence type="ECO:0000256" key="5">
    <source>
        <dbReference type="ARBA" id="ARBA00022692"/>
    </source>
</evidence>
<feature type="transmembrane region" description="Helical" evidence="11">
    <location>
        <begin position="176"/>
        <end position="194"/>
    </location>
</feature>
<feature type="transmembrane region" description="Helical" evidence="11">
    <location>
        <begin position="650"/>
        <end position="682"/>
    </location>
</feature>
<feature type="transmembrane region" description="Helical" evidence="11">
    <location>
        <begin position="306"/>
        <end position="324"/>
    </location>
</feature>
<keyword evidence="13" id="KW-1185">Reference proteome</keyword>
<dbReference type="Proteomes" id="UP000242146">
    <property type="component" value="Unassembled WGS sequence"/>
</dbReference>
<evidence type="ECO:0000313" key="12">
    <source>
        <dbReference type="EMBL" id="ORX54071.1"/>
    </source>
</evidence>
<feature type="transmembrane region" description="Helical" evidence="11">
    <location>
        <begin position="570"/>
        <end position="591"/>
    </location>
</feature>
<feature type="region of interest" description="Disordered" evidence="10">
    <location>
        <begin position="115"/>
        <end position="134"/>
    </location>
</feature>
<comment type="similarity">
    <text evidence="2">Belongs to the polyprenol kinase family.</text>
</comment>
<dbReference type="GO" id="GO:0005789">
    <property type="term" value="C:endoplasmic reticulum membrane"/>
    <property type="evidence" value="ECO:0007669"/>
    <property type="project" value="UniProtKB-SubCell"/>
</dbReference>
<evidence type="ECO:0000256" key="2">
    <source>
        <dbReference type="ARBA" id="ARBA00010794"/>
    </source>
</evidence>
<keyword evidence="6" id="KW-0418">Kinase</keyword>
<feature type="transmembrane region" description="Helical" evidence="11">
    <location>
        <begin position="274"/>
        <end position="294"/>
    </location>
</feature>
<feature type="compositionally biased region" description="Polar residues" evidence="10">
    <location>
        <begin position="33"/>
        <end position="42"/>
    </location>
</feature>
<evidence type="ECO:0000256" key="3">
    <source>
        <dbReference type="ARBA" id="ARBA00012132"/>
    </source>
</evidence>
<dbReference type="GO" id="GO:0004168">
    <property type="term" value="F:dolichol kinase activity"/>
    <property type="evidence" value="ECO:0007669"/>
    <property type="project" value="UniProtKB-EC"/>
</dbReference>
<gene>
    <name evidence="12" type="ORF">DM01DRAFT_1374227</name>
</gene>
<evidence type="ECO:0000256" key="10">
    <source>
        <dbReference type="SAM" id="MobiDB-lite"/>
    </source>
</evidence>